<dbReference type="RefSeq" id="WP_377974075.1">
    <property type="nucleotide sequence ID" value="NZ_JBBKYA010000001.1"/>
</dbReference>
<sequence>MMNYKLLWIFLLFGCQAFGQLTWSGQLRNRAEYRDGFGTLRLNTNEPAFFISQRARVTSAFKSNRVQFQASIQDVRVWGQDASTISTAEGARLGIHEAWAEISLMNKKDTSLPGFVEYLGLKIGRQELVYDDSRLLGNLDWLQQARRHDAMVFKMLHKGWRVDFGIAYNQNTDAFQTDGTYYVPGNVLPYVKDSKGNLVPTPSGFVPLIAANGISSKTGSAGLINPPSTNALGQNYKSLQFLYLAKNIAKAKWSGLVVSDQFGAFQVDSLRTIAGKDTAYIYGRRYHSNTLHARWTLGSTLTIPLSKVIQLYAAMYYQTGHDKDGLNLNAYTSSFALTYQPKQIAYVAGWDLVSGNDAFDSSKMNRRFDPLYGTPHKFWGLMDYFYAGTGSPKGGLSDAYLKVKYQSSNKRFNSGIDLHYFALAADQKAMDGQKIDPYLGFEMDWVSTYSLNKFSTLEFGYSFLHASDSMVLAKDLNPGTAQKKASWAYLQLNVIF</sequence>
<evidence type="ECO:0000313" key="2">
    <source>
        <dbReference type="EMBL" id="MFD3274626.1"/>
    </source>
</evidence>
<organism evidence="2 3">
    <name type="scientific">Aquirufa echingensis</name>
    <dbReference type="NCBI Taxonomy" id="3096516"/>
    <lineage>
        <taxon>Bacteria</taxon>
        <taxon>Pseudomonadati</taxon>
        <taxon>Bacteroidota</taxon>
        <taxon>Cytophagia</taxon>
        <taxon>Cytophagales</taxon>
        <taxon>Flectobacillaceae</taxon>
        <taxon>Aquirufa</taxon>
    </lineage>
</organism>
<proteinExistence type="predicted"/>
<reference evidence="2 3" key="1">
    <citation type="submission" date="2024-03" db="EMBL/GenBank/DDBJ databases">
        <title>Aquirufa genome sequencing.</title>
        <authorList>
            <person name="Pitt A."/>
            <person name="Hahn M.W."/>
        </authorList>
    </citation>
    <scope>NUCLEOTIDE SEQUENCE [LARGE SCALE GENOMIC DNA]</scope>
    <source>
        <strain evidence="2 3">PLAD-142S6K</strain>
    </source>
</reference>
<dbReference type="EMBL" id="JBBKYA010000001">
    <property type="protein sequence ID" value="MFD3274626.1"/>
    <property type="molecule type" value="Genomic_DNA"/>
</dbReference>
<dbReference type="InterPro" id="IPR025388">
    <property type="entry name" value="Alginate_export_dom"/>
</dbReference>
<gene>
    <name evidence="2" type="ORF">SKC38_00120</name>
</gene>
<evidence type="ECO:0000313" key="3">
    <source>
        <dbReference type="Proteomes" id="UP001598114"/>
    </source>
</evidence>
<keyword evidence="3" id="KW-1185">Reference proteome</keyword>
<accession>A0ABW6CY78</accession>
<dbReference type="Proteomes" id="UP001598114">
    <property type="component" value="Unassembled WGS sequence"/>
</dbReference>
<feature type="domain" description="Alginate export" evidence="1">
    <location>
        <begin position="21"/>
        <end position="163"/>
    </location>
</feature>
<evidence type="ECO:0000259" key="1">
    <source>
        <dbReference type="Pfam" id="PF13372"/>
    </source>
</evidence>
<comment type="caution">
    <text evidence="2">The sequence shown here is derived from an EMBL/GenBank/DDBJ whole genome shotgun (WGS) entry which is preliminary data.</text>
</comment>
<name>A0ABW6CY78_9BACT</name>
<dbReference type="Pfam" id="PF13372">
    <property type="entry name" value="Alginate_exp"/>
    <property type="match status" value="1"/>
</dbReference>
<protein>
    <submittedName>
        <fullName evidence="2">Alginate export family protein</fullName>
    </submittedName>
</protein>